<evidence type="ECO:0000313" key="2">
    <source>
        <dbReference type="EMBL" id="RJT30571.1"/>
    </source>
</evidence>
<organism evidence="2 3">
    <name type="scientific">Mesorhizobium jarvisii</name>
    <dbReference type="NCBI Taxonomy" id="1777867"/>
    <lineage>
        <taxon>Bacteria</taxon>
        <taxon>Pseudomonadati</taxon>
        <taxon>Pseudomonadota</taxon>
        <taxon>Alphaproteobacteria</taxon>
        <taxon>Hyphomicrobiales</taxon>
        <taxon>Phyllobacteriaceae</taxon>
        <taxon>Mesorhizobium</taxon>
    </lineage>
</organism>
<gene>
    <name evidence="2" type="ORF">D3242_24665</name>
</gene>
<proteinExistence type="predicted"/>
<accession>A0A6M7TMS9</accession>
<evidence type="ECO:0000256" key="1">
    <source>
        <dbReference type="SAM" id="MobiDB-lite"/>
    </source>
</evidence>
<dbReference type="Proteomes" id="UP000275530">
    <property type="component" value="Unassembled WGS sequence"/>
</dbReference>
<reference evidence="2 3" key="1">
    <citation type="submission" date="2018-09" db="EMBL/GenBank/DDBJ databases">
        <title>Mesorhizobium carmichaelinearum sp. nov. isolated from Carmichaelinea spp. root nodules in New Zealand.</title>
        <authorList>
            <person name="De Meyer S.E."/>
        </authorList>
    </citation>
    <scope>NUCLEOTIDE SEQUENCE [LARGE SCALE GENOMIC DNA]</scope>
    <source>
        <strain evidence="2 3">LMG 28313</strain>
    </source>
</reference>
<protein>
    <submittedName>
        <fullName evidence="2">Uncharacterized protein</fullName>
    </submittedName>
</protein>
<keyword evidence="3" id="KW-1185">Reference proteome</keyword>
<dbReference type="AlphaFoldDB" id="A0A6M7TMS9"/>
<evidence type="ECO:0000313" key="3">
    <source>
        <dbReference type="Proteomes" id="UP000275530"/>
    </source>
</evidence>
<comment type="caution">
    <text evidence="2">The sequence shown here is derived from an EMBL/GenBank/DDBJ whole genome shotgun (WGS) entry which is preliminary data.</text>
</comment>
<dbReference type="EMBL" id="QZXA01000010">
    <property type="protein sequence ID" value="RJT30571.1"/>
    <property type="molecule type" value="Genomic_DNA"/>
</dbReference>
<name>A0A6M7TMS9_9HYPH</name>
<feature type="region of interest" description="Disordered" evidence="1">
    <location>
        <begin position="98"/>
        <end position="125"/>
    </location>
</feature>
<sequence length="125" mass="13334">MRSMAVMVDVPNRELGVGARRVVGLMEDNATVGVCAMRDGDRIVNTELEFNLGEAARLAELILSGDARAKTTPGLARILSASVAMLFRVSHAAGAFERQQEDFDGGDADDLGNQQEAGGEEDPDR</sequence>